<reference evidence="4" key="2">
    <citation type="submission" date="2020-05" db="UniProtKB">
        <authorList>
            <consortium name="EnsemblMetazoa"/>
        </authorList>
    </citation>
    <scope>IDENTIFICATION</scope>
    <source>
        <strain evidence="4">wikel</strain>
    </source>
</reference>
<dbReference type="InParanoid" id="B7QFH1"/>
<dbReference type="GO" id="GO:0046982">
    <property type="term" value="F:protein heterodimerization activity"/>
    <property type="evidence" value="ECO:0007669"/>
    <property type="project" value="InterPro"/>
</dbReference>
<dbReference type="PaxDb" id="6945-B7QFH1"/>
<dbReference type="EMBL" id="ABJB010761982">
    <property type="status" value="NOT_ANNOTATED_CDS"/>
    <property type="molecule type" value="Genomic_DNA"/>
</dbReference>
<dbReference type="Pfam" id="PF02969">
    <property type="entry name" value="TAF"/>
    <property type="match status" value="1"/>
</dbReference>
<protein>
    <recommendedName>
        <fullName evidence="2">TATA box binding protein associated factor (TAF) histone-like fold domain-containing protein</fullName>
    </recommendedName>
</protein>
<evidence type="ECO:0000256" key="1">
    <source>
        <dbReference type="SAM" id="MobiDB-lite"/>
    </source>
</evidence>
<dbReference type="HOGENOM" id="CLU_2087479_0_0_1"/>
<dbReference type="EMBL" id="DS925894">
    <property type="protein sequence ID" value="EEC17593.1"/>
    <property type="molecule type" value="Genomic_DNA"/>
</dbReference>
<proteinExistence type="evidence at protein level"/>
<dbReference type="EMBL" id="ABJB011064012">
    <property type="status" value="NOT_ANNOTATED_CDS"/>
    <property type="molecule type" value="Genomic_DNA"/>
</dbReference>
<feature type="compositionally biased region" description="Polar residues" evidence="1">
    <location>
        <begin position="1"/>
        <end position="12"/>
    </location>
</feature>
<evidence type="ECO:0007829" key="6">
    <source>
        <dbReference type="PeptideAtlas" id="B7QFH1"/>
    </source>
</evidence>
<gene>
    <name evidence="3" type="ORF">IscW_ISCW012211</name>
</gene>
<evidence type="ECO:0000259" key="2">
    <source>
        <dbReference type="Pfam" id="PF02969"/>
    </source>
</evidence>
<sequence>MATTRRTAGQNSDGKKVEEKRYSQFSRDSILLFAESYGISDVSQQALAVLTEDLNYRLRELAQPVYGCSGPDPLPFRHVREAEVYCTDDHTVDLLEELESPLQLQIPRQPSLQGKSS</sequence>
<evidence type="ECO:0000313" key="5">
    <source>
        <dbReference type="Proteomes" id="UP000001555"/>
    </source>
</evidence>
<feature type="region of interest" description="Disordered" evidence="1">
    <location>
        <begin position="1"/>
        <end position="21"/>
    </location>
</feature>
<reference evidence="3 5" key="1">
    <citation type="submission" date="2008-03" db="EMBL/GenBank/DDBJ databases">
        <title>Annotation of Ixodes scapularis.</title>
        <authorList>
            <consortium name="Ixodes scapularis Genome Project Consortium"/>
            <person name="Caler E."/>
            <person name="Hannick L.I."/>
            <person name="Bidwell S."/>
            <person name="Joardar V."/>
            <person name="Thiagarajan M."/>
            <person name="Amedeo P."/>
            <person name="Galinsky K.J."/>
            <person name="Schobel S."/>
            <person name="Inman J."/>
            <person name="Hostetler J."/>
            <person name="Miller J."/>
            <person name="Hammond M."/>
            <person name="Megy K."/>
            <person name="Lawson D."/>
            <person name="Kodira C."/>
            <person name="Sutton G."/>
            <person name="Meyer J."/>
            <person name="Hill C.A."/>
            <person name="Birren B."/>
            <person name="Nene V."/>
            <person name="Collins F."/>
            <person name="Alarcon-Chaidez F."/>
            <person name="Wikel S."/>
            <person name="Strausberg R."/>
        </authorList>
    </citation>
    <scope>NUCLEOTIDE SEQUENCE [LARGE SCALE GENOMIC DNA]</scope>
    <source>
        <strain evidence="5">Wikel</strain>
        <strain evidence="3">Wikel colony</strain>
    </source>
</reference>
<dbReference type="EnsemblMetazoa" id="ISCW012211-RA">
    <property type="protein sequence ID" value="ISCW012211-PA"/>
    <property type="gene ID" value="ISCW012211"/>
</dbReference>
<dbReference type="InterPro" id="IPR009072">
    <property type="entry name" value="Histone-fold"/>
</dbReference>
<keyword evidence="5" id="KW-1185">Reference proteome</keyword>
<feature type="domain" description="TATA box binding protein associated factor (TAF) histone-like fold" evidence="2">
    <location>
        <begin position="24"/>
        <end position="63"/>
    </location>
</feature>
<dbReference type="Gene3D" id="1.10.20.10">
    <property type="entry name" value="Histone, subunit A"/>
    <property type="match status" value="1"/>
</dbReference>
<keyword evidence="6" id="KW-1267">Proteomics identification</keyword>
<dbReference type="AlphaFoldDB" id="B7QFH1"/>
<dbReference type="VEuPathDB" id="VectorBase:ISCW012211"/>
<name>B7QFH1_IXOSC</name>
<dbReference type="Proteomes" id="UP000001555">
    <property type="component" value="Unassembled WGS sequence"/>
</dbReference>
<dbReference type="OrthoDB" id="6621890at2759"/>
<dbReference type="VEuPathDB" id="VectorBase:ISCP_020421"/>
<accession>B7QFH1</accession>
<evidence type="ECO:0000313" key="3">
    <source>
        <dbReference type="EMBL" id="EEC17593.1"/>
    </source>
</evidence>
<dbReference type="InterPro" id="IPR004823">
    <property type="entry name" value="TAF_TATA-bd_Histone-like_dom"/>
</dbReference>
<organism>
    <name type="scientific">Ixodes scapularis</name>
    <name type="common">Black-legged tick</name>
    <name type="synonym">Deer tick</name>
    <dbReference type="NCBI Taxonomy" id="6945"/>
    <lineage>
        <taxon>Eukaryota</taxon>
        <taxon>Metazoa</taxon>
        <taxon>Ecdysozoa</taxon>
        <taxon>Arthropoda</taxon>
        <taxon>Chelicerata</taxon>
        <taxon>Arachnida</taxon>
        <taxon>Acari</taxon>
        <taxon>Parasitiformes</taxon>
        <taxon>Ixodida</taxon>
        <taxon>Ixodoidea</taxon>
        <taxon>Ixodidae</taxon>
        <taxon>Ixodinae</taxon>
        <taxon>Ixodes</taxon>
    </lineage>
</organism>
<evidence type="ECO:0000313" key="4">
    <source>
        <dbReference type="EnsemblMetazoa" id="ISCW012211-PA"/>
    </source>
</evidence>
<dbReference type="EMBL" id="ABJB010802985">
    <property type="status" value="NOT_ANNOTATED_CDS"/>
    <property type="molecule type" value="Genomic_DNA"/>
</dbReference>